<protein>
    <submittedName>
        <fullName evidence="2">Uncharacterized protein</fullName>
    </submittedName>
</protein>
<name>A0ABQ4X8D6_9ASTR</name>
<organism evidence="2 3">
    <name type="scientific">Tanacetum coccineum</name>
    <dbReference type="NCBI Taxonomy" id="301880"/>
    <lineage>
        <taxon>Eukaryota</taxon>
        <taxon>Viridiplantae</taxon>
        <taxon>Streptophyta</taxon>
        <taxon>Embryophyta</taxon>
        <taxon>Tracheophyta</taxon>
        <taxon>Spermatophyta</taxon>
        <taxon>Magnoliopsida</taxon>
        <taxon>eudicotyledons</taxon>
        <taxon>Gunneridae</taxon>
        <taxon>Pentapetalae</taxon>
        <taxon>asterids</taxon>
        <taxon>campanulids</taxon>
        <taxon>Asterales</taxon>
        <taxon>Asteraceae</taxon>
        <taxon>Asteroideae</taxon>
        <taxon>Anthemideae</taxon>
        <taxon>Anthemidinae</taxon>
        <taxon>Tanacetum</taxon>
    </lineage>
</organism>
<evidence type="ECO:0000313" key="3">
    <source>
        <dbReference type="Proteomes" id="UP001151760"/>
    </source>
</evidence>
<dbReference type="EMBL" id="BQNB010009264">
    <property type="protein sequence ID" value="GJS61077.1"/>
    <property type="molecule type" value="Genomic_DNA"/>
</dbReference>
<gene>
    <name evidence="2" type="ORF">Tco_0655861</name>
</gene>
<feature type="region of interest" description="Disordered" evidence="1">
    <location>
        <begin position="1"/>
        <end position="38"/>
    </location>
</feature>
<feature type="compositionally biased region" description="Basic and acidic residues" evidence="1">
    <location>
        <begin position="8"/>
        <end position="20"/>
    </location>
</feature>
<comment type="caution">
    <text evidence="2">The sequence shown here is derived from an EMBL/GenBank/DDBJ whole genome shotgun (WGS) entry which is preliminary data.</text>
</comment>
<keyword evidence="3" id="KW-1185">Reference proteome</keyword>
<dbReference type="Proteomes" id="UP001151760">
    <property type="component" value="Unassembled WGS sequence"/>
</dbReference>
<proteinExistence type="predicted"/>
<reference evidence="2" key="1">
    <citation type="journal article" date="2022" name="Int. J. Mol. Sci.">
        <title>Draft Genome of Tanacetum Coccineum: Genomic Comparison of Closely Related Tanacetum-Family Plants.</title>
        <authorList>
            <person name="Yamashiro T."/>
            <person name="Shiraishi A."/>
            <person name="Nakayama K."/>
            <person name="Satake H."/>
        </authorList>
    </citation>
    <scope>NUCLEOTIDE SEQUENCE</scope>
</reference>
<reference evidence="2" key="2">
    <citation type="submission" date="2022-01" db="EMBL/GenBank/DDBJ databases">
        <authorList>
            <person name="Yamashiro T."/>
            <person name="Shiraishi A."/>
            <person name="Satake H."/>
            <person name="Nakayama K."/>
        </authorList>
    </citation>
    <scope>NUCLEOTIDE SEQUENCE</scope>
</reference>
<accession>A0ABQ4X8D6</accession>
<sequence>MNEEEAIPEERDPKDDHDISDLDNDLVQNNAPYHANDEEEQYKEEMCKLLGNPHQESPTCKIERFKVIKYSFGLAKKYVAIKECEYDDLTKIDEDSCHAYQEIFRIMDEGWTLLDENDDFVEYLYSGNLCVGILTLS</sequence>
<evidence type="ECO:0000256" key="1">
    <source>
        <dbReference type="SAM" id="MobiDB-lite"/>
    </source>
</evidence>
<evidence type="ECO:0000313" key="2">
    <source>
        <dbReference type="EMBL" id="GJS61077.1"/>
    </source>
</evidence>